<accession>Q2Z005</accession>
<dbReference type="InterPro" id="IPR012349">
    <property type="entry name" value="Split_barrel_FMN-bd"/>
</dbReference>
<sequence length="151" mass="17631">MKKSCLDLIASCPDVVLTTIGDDGVPQARVMFNLRGPRYPQLQEYLRPLDGTFRYYLDTKTSSSKIRDVRSRPQASLLFCRPEIYFSLMLAGDLAVDEDPVLRRELWRPGWETYYPAGPEDPDYTILRFDSRYGRGWNGSVNYFFDLREKR</sequence>
<dbReference type="PANTHER" id="PTHR34818:SF1">
    <property type="entry name" value="PROTEIN BLI-3"/>
    <property type="match status" value="1"/>
</dbReference>
<dbReference type="SUPFAM" id="SSF50475">
    <property type="entry name" value="FMN-binding split barrel"/>
    <property type="match status" value="1"/>
</dbReference>
<dbReference type="EMBL" id="AJ937765">
    <property type="protein sequence ID" value="CAI78560.1"/>
    <property type="molecule type" value="Genomic_DNA"/>
</dbReference>
<dbReference type="InterPro" id="IPR011576">
    <property type="entry name" value="Pyridox_Oxase_N"/>
</dbReference>
<dbReference type="Pfam" id="PF01243">
    <property type="entry name" value="PNPOx_N"/>
    <property type="match status" value="1"/>
</dbReference>
<feature type="domain" description="Pyridoxamine 5'-phosphate oxidase N-terminal" evidence="1">
    <location>
        <begin position="2"/>
        <end position="137"/>
    </location>
</feature>
<dbReference type="InterPro" id="IPR052917">
    <property type="entry name" value="Stress-Dev_Protein"/>
</dbReference>
<organism evidence="2">
    <name type="scientific">uncultured Aminicenantes bacterium</name>
    <dbReference type="NCBI Taxonomy" id="174294"/>
    <lineage>
        <taxon>Bacteria</taxon>
        <taxon>Candidatus Aminicenantota</taxon>
        <taxon>environmental samples</taxon>
    </lineage>
</organism>
<evidence type="ECO:0000313" key="2">
    <source>
        <dbReference type="EMBL" id="CAI78560.1"/>
    </source>
</evidence>
<dbReference type="Gene3D" id="2.30.110.10">
    <property type="entry name" value="Electron Transport, Fmn-binding Protein, Chain A"/>
    <property type="match status" value="1"/>
</dbReference>
<proteinExistence type="predicted"/>
<name>Q2Z005_9BACT</name>
<reference evidence="2" key="1">
    <citation type="journal article" date="2005" name="Environ. Microbiol.">
        <title>Lateral gene transfer and phylogenetic assignment of environmental fosmid clones.</title>
        <authorList>
            <person name="Nesbo C.L."/>
            <person name="Boucher Y."/>
            <person name="Dlutek M."/>
            <person name="Doolittle F.W."/>
        </authorList>
    </citation>
    <scope>NUCLEOTIDE SEQUENCE</scope>
</reference>
<dbReference type="AlphaFoldDB" id="Q2Z005"/>
<evidence type="ECO:0000259" key="1">
    <source>
        <dbReference type="Pfam" id="PF01243"/>
    </source>
</evidence>
<protein>
    <recommendedName>
        <fullName evidence="1">Pyridoxamine 5'-phosphate oxidase N-terminal domain-containing protein</fullName>
    </recommendedName>
</protein>
<dbReference type="PANTHER" id="PTHR34818">
    <property type="entry name" value="PROTEIN BLI-3"/>
    <property type="match status" value="1"/>
</dbReference>